<evidence type="ECO:0000313" key="3">
    <source>
        <dbReference type="Proteomes" id="UP001152622"/>
    </source>
</evidence>
<accession>A0A9Q1E8H9</accession>
<sequence>MRADSVRAPARWHLVLTHGLSARRTQARWQPVLSSDGQSQFVIGPQLLGLETVNYRTEEPASSRDSTVHLKVAPESRSCAALEVGVLSGVARAEQAQHAYVASGAETGAPPPAAGDQRYRAGEDGSPMRVNARAPQGPPRSSNEAHSPI</sequence>
<dbReference type="EMBL" id="JAINUF010000021">
    <property type="protein sequence ID" value="KAJ8334160.1"/>
    <property type="molecule type" value="Genomic_DNA"/>
</dbReference>
<proteinExistence type="predicted"/>
<dbReference type="AlphaFoldDB" id="A0A9Q1E8H9"/>
<comment type="caution">
    <text evidence="2">The sequence shown here is derived from an EMBL/GenBank/DDBJ whole genome shotgun (WGS) entry which is preliminary data.</text>
</comment>
<feature type="compositionally biased region" description="Polar residues" evidence="1">
    <location>
        <begin position="139"/>
        <end position="149"/>
    </location>
</feature>
<reference evidence="2" key="1">
    <citation type="journal article" date="2023" name="Science">
        <title>Genome structures resolve the early diversification of teleost fishes.</title>
        <authorList>
            <person name="Parey E."/>
            <person name="Louis A."/>
            <person name="Montfort J."/>
            <person name="Bouchez O."/>
            <person name="Roques C."/>
            <person name="Iampietro C."/>
            <person name="Lluch J."/>
            <person name="Castinel A."/>
            <person name="Donnadieu C."/>
            <person name="Desvignes T."/>
            <person name="Floi Bucao C."/>
            <person name="Jouanno E."/>
            <person name="Wen M."/>
            <person name="Mejri S."/>
            <person name="Dirks R."/>
            <person name="Jansen H."/>
            <person name="Henkel C."/>
            <person name="Chen W.J."/>
            <person name="Zahm M."/>
            <person name="Cabau C."/>
            <person name="Klopp C."/>
            <person name="Thompson A.W."/>
            <person name="Robinson-Rechavi M."/>
            <person name="Braasch I."/>
            <person name="Lecointre G."/>
            <person name="Bobe J."/>
            <person name="Postlethwait J.H."/>
            <person name="Berthelot C."/>
            <person name="Roest Crollius H."/>
            <person name="Guiguen Y."/>
        </authorList>
    </citation>
    <scope>NUCLEOTIDE SEQUENCE</scope>
    <source>
        <strain evidence="2">WJC10195</strain>
    </source>
</reference>
<keyword evidence="3" id="KW-1185">Reference proteome</keyword>
<evidence type="ECO:0000313" key="2">
    <source>
        <dbReference type="EMBL" id="KAJ8334160.1"/>
    </source>
</evidence>
<feature type="region of interest" description="Disordered" evidence="1">
    <location>
        <begin position="102"/>
        <end position="149"/>
    </location>
</feature>
<organism evidence="2 3">
    <name type="scientific">Synaphobranchus kaupii</name>
    <name type="common">Kaup's arrowtooth eel</name>
    <dbReference type="NCBI Taxonomy" id="118154"/>
    <lineage>
        <taxon>Eukaryota</taxon>
        <taxon>Metazoa</taxon>
        <taxon>Chordata</taxon>
        <taxon>Craniata</taxon>
        <taxon>Vertebrata</taxon>
        <taxon>Euteleostomi</taxon>
        <taxon>Actinopterygii</taxon>
        <taxon>Neopterygii</taxon>
        <taxon>Teleostei</taxon>
        <taxon>Anguilliformes</taxon>
        <taxon>Synaphobranchidae</taxon>
        <taxon>Synaphobranchus</taxon>
    </lineage>
</organism>
<protein>
    <submittedName>
        <fullName evidence="2">Uncharacterized protein</fullName>
    </submittedName>
</protein>
<evidence type="ECO:0000256" key="1">
    <source>
        <dbReference type="SAM" id="MobiDB-lite"/>
    </source>
</evidence>
<dbReference type="Proteomes" id="UP001152622">
    <property type="component" value="Chromosome 21"/>
</dbReference>
<gene>
    <name evidence="2" type="ORF">SKAU_G00397990</name>
</gene>
<name>A0A9Q1E8H9_SYNKA</name>